<dbReference type="PANTHER" id="PTHR33434:SF2">
    <property type="entry name" value="FATTY ACID-BINDING PROTEIN TM_1468"/>
    <property type="match status" value="1"/>
</dbReference>
<dbReference type="SUPFAM" id="SSF82549">
    <property type="entry name" value="DAK1/DegV-like"/>
    <property type="match status" value="1"/>
</dbReference>
<gene>
    <name evidence="2" type="ORF">IAA83_06520</name>
</gene>
<dbReference type="Gene3D" id="3.40.50.10170">
    <property type="match status" value="1"/>
</dbReference>
<evidence type="ECO:0000256" key="1">
    <source>
        <dbReference type="ARBA" id="ARBA00023121"/>
    </source>
</evidence>
<dbReference type="Gene3D" id="3.30.1180.10">
    <property type="match status" value="1"/>
</dbReference>
<reference evidence="2" key="1">
    <citation type="submission" date="2020-10" db="EMBL/GenBank/DDBJ databases">
        <authorList>
            <person name="Gilroy R."/>
        </authorList>
    </citation>
    <scope>NUCLEOTIDE SEQUENCE</scope>
    <source>
        <strain evidence="2">ChiBcec16-1751</strain>
    </source>
</reference>
<reference evidence="2" key="2">
    <citation type="journal article" date="2021" name="PeerJ">
        <title>Extensive microbial diversity within the chicken gut microbiome revealed by metagenomics and culture.</title>
        <authorList>
            <person name="Gilroy R."/>
            <person name="Ravi A."/>
            <person name="Getino M."/>
            <person name="Pursley I."/>
            <person name="Horton D.L."/>
            <person name="Alikhan N.F."/>
            <person name="Baker D."/>
            <person name="Gharbi K."/>
            <person name="Hall N."/>
            <person name="Watson M."/>
            <person name="Adriaenssens E.M."/>
            <person name="Foster-Nyarko E."/>
            <person name="Jarju S."/>
            <person name="Secka A."/>
            <person name="Antonio M."/>
            <person name="Oren A."/>
            <person name="Chaudhuri R.R."/>
            <person name="La Ragione R."/>
            <person name="Hildebrand F."/>
            <person name="Pallen M.J."/>
        </authorList>
    </citation>
    <scope>NUCLEOTIDE SEQUENCE</scope>
    <source>
        <strain evidence="2">ChiBcec16-1751</strain>
    </source>
</reference>
<organism evidence="2 3">
    <name type="scientific">Candidatus Avoscillospira avistercoris</name>
    <dbReference type="NCBI Taxonomy" id="2840707"/>
    <lineage>
        <taxon>Bacteria</taxon>
        <taxon>Bacillati</taxon>
        <taxon>Bacillota</taxon>
        <taxon>Clostridia</taxon>
        <taxon>Eubacteriales</taxon>
        <taxon>Oscillospiraceae</taxon>
        <taxon>Oscillospiraceae incertae sedis</taxon>
        <taxon>Candidatus Avoscillospira</taxon>
    </lineage>
</organism>
<dbReference type="PANTHER" id="PTHR33434">
    <property type="entry name" value="DEGV DOMAIN-CONTAINING PROTEIN DR_1986-RELATED"/>
    <property type="match status" value="1"/>
</dbReference>
<evidence type="ECO:0000313" key="2">
    <source>
        <dbReference type="EMBL" id="HIS65008.1"/>
    </source>
</evidence>
<dbReference type="AlphaFoldDB" id="A0A9D1F9X2"/>
<evidence type="ECO:0000313" key="3">
    <source>
        <dbReference type="Proteomes" id="UP000886741"/>
    </source>
</evidence>
<dbReference type="PROSITE" id="PS51482">
    <property type="entry name" value="DEGV"/>
    <property type="match status" value="1"/>
</dbReference>
<dbReference type="InterPro" id="IPR003797">
    <property type="entry name" value="DegV"/>
</dbReference>
<dbReference type="InterPro" id="IPR050270">
    <property type="entry name" value="DegV_domain_contain"/>
</dbReference>
<keyword evidence="1" id="KW-0446">Lipid-binding</keyword>
<name>A0A9D1F9X2_9FIRM</name>
<protein>
    <submittedName>
        <fullName evidence="2">DegV family protein</fullName>
    </submittedName>
</protein>
<dbReference type="GO" id="GO:0008289">
    <property type="term" value="F:lipid binding"/>
    <property type="evidence" value="ECO:0007669"/>
    <property type="project" value="UniProtKB-KW"/>
</dbReference>
<dbReference type="InterPro" id="IPR043168">
    <property type="entry name" value="DegV_C"/>
</dbReference>
<sequence length="282" mass="30129">MNPIAIVTDSGTDVPEALCHRWDIHVLPLLVQYEAMTCRDRVDITVQQVLDRLDLEIPKTSMPTLGDAVALLESLRDQGYKEALAVTISSGLSGTCQMLRLAAEDIEGMDVRVVDSRSIGIGAGALVIRAAELAAQGMGLDALEQSVEAMTRNIHVFFTMETLQYLQKGGRIGKMSAAVGNLLSVRPVITCNKEGVLQTVQKVRGNSAALEAAVSQTVKAVGNQKRFRLFVAHADAAKRARTAAEILKTRLPNAEDILLAEIGPALAVHSGPGLLGMGVQLL</sequence>
<comment type="caution">
    <text evidence="2">The sequence shown here is derived from an EMBL/GenBank/DDBJ whole genome shotgun (WGS) entry which is preliminary data.</text>
</comment>
<proteinExistence type="predicted"/>
<accession>A0A9D1F9X2</accession>
<dbReference type="Proteomes" id="UP000886741">
    <property type="component" value="Unassembled WGS sequence"/>
</dbReference>
<dbReference type="Pfam" id="PF02645">
    <property type="entry name" value="DegV"/>
    <property type="match status" value="1"/>
</dbReference>
<dbReference type="NCBIfam" id="TIGR00762">
    <property type="entry name" value="DegV"/>
    <property type="match status" value="1"/>
</dbReference>
<dbReference type="EMBL" id="DVJJ01000098">
    <property type="protein sequence ID" value="HIS65008.1"/>
    <property type="molecule type" value="Genomic_DNA"/>
</dbReference>